<sequence length="217" mass="22531">MYPSPSRLADAGLTFSSSESLEPPIKGRGTPPTRRCFAPTHGFPQHSPCGRGGTPALASRSFRRGAAPDAWTTSTSSTATPVTPHAEREGTSHAELRRDALALALALALAPAARATPLGFGAAAQLGETKTWPEDETAGLDDASPGMRARSRPGLWAAGSGARGAKASPLISTGPVSHLDPRRRRLGRLPVQAVLGWRTAGTAVGWDENVPAVRSTC</sequence>
<evidence type="ECO:0000313" key="3">
    <source>
        <dbReference type="Proteomes" id="UP000242519"/>
    </source>
</evidence>
<organism evidence="2 3">
    <name type="scientific">Diplocarpon coronariae</name>
    <dbReference type="NCBI Taxonomy" id="2795749"/>
    <lineage>
        <taxon>Eukaryota</taxon>
        <taxon>Fungi</taxon>
        <taxon>Dikarya</taxon>
        <taxon>Ascomycota</taxon>
        <taxon>Pezizomycotina</taxon>
        <taxon>Leotiomycetes</taxon>
        <taxon>Helotiales</taxon>
        <taxon>Drepanopezizaceae</taxon>
        <taxon>Diplocarpon</taxon>
    </lineage>
</organism>
<dbReference type="InParanoid" id="A0A218Z8V1"/>
<gene>
    <name evidence="2" type="ORF">B2J93_2187</name>
</gene>
<accession>A0A218Z8V1</accession>
<evidence type="ECO:0000313" key="2">
    <source>
        <dbReference type="EMBL" id="OWP03675.1"/>
    </source>
</evidence>
<feature type="region of interest" description="Disordered" evidence="1">
    <location>
        <begin position="157"/>
        <end position="176"/>
    </location>
</feature>
<dbReference type="Proteomes" id="UP000242519">
    <property type="component" value="Unassembled WGS sequence"/>
</dbReference>
<protein>
    <submittedName>
        <fullName evidence="2">Uncharacterized protein</fullName>
    </submittedName>
</protein>
<reference evidence="2 3" key="1">
    <citation type="submission" date="2017-04" db="EMBL/GenBank/DDBJ databases">
        <title>Draft genome sequence of Marssonina coronaria NL1: causal agent of apple blotch.</title>
        <authorList>
            <person name="Cheng Q."/>
        </authorList>
    </citation>
    <scope>NUCLEOTIDE SEQUENCE [LARGE SCALE GENOMIC DNA]</scope>
    <source>
        <strain evidence="2 3">NL1</strain>
    </source>
</reference>
<feature type="compositionally biased region" description="Low complexity" evidence="1">
    <location>
        <begin position="157"/>
        <end position="168"/>
    </location>
</feature>
<dbReference type="AlphaFoldDB" id="A0A218Z8V1"/>
<keyword evidence="3" id="KW-1185">Reference proteome</keyword>
<feature type="compositionally biased region" description="Low complexity" evidence="1">
    <location>
        <begin position="67"/>
        <end position="84"/>
    </location>
</feature>
<evidence type="ECO:0000256" key="1">
    <source>
        <dbReference type="SAM" id="MobiDB-lite"/>
    </source>
</evidence>
<feature type="region of interest" description="Disordered" evidence="1">
    <location>
        <begin position="37"/>
        <end position="92"/>
    </location>
</feature>
<comment type="caution">
    <text evidence="2">The sequence shown here is derived from an EMBL/GenBank/DDBJ whole genome shotgun (WGS) entry which is preliminary data.</text>
</comment>
<proteinExistence type="predicted"/>
<name>A0A218Z8V1_9HELO</name>
<dbReference type="EMBL" id="MZNU01000174">
    <property type="protein sequence ID" value="OWP03675.1"/>
    <property type="molecule type" value="Genomic_DNA"/>
</dbReference>